<accession>A0A345XQA9</accession>
<dbReference type="RefSeq" id="WP_208878915.1">
    <property type="nucleotide sequence ID" value="NZ_CP031320.1"/>
</dbReference>
<keyword evidence="3" id="KW-1185">Reference proteome</keyword>
<dbReference type="EMBL" id="CP031320">
    <property type="protein sequence ID" value="AXK33825.1"/>
    <property type="molecule type" value="Genomic_DNA"/>
</dbReference>
<dbReference type="KEGG" id="sarm:DVA86_15325"/>
<evidence type="ECO:0000256" key="1">
    <source>
        <dbReference type="SAM" id="Phobius"/>
    </source>
</evidence>
<organism evidence="2 3">
    <name type="scientific">Streptomyces armeniacus</name>
    <dbReference type="NCBI Taxonomy" id="83291"/>
    <lineage>
        <taxon>Bacteria</taxon>
        <taxon>Bacillati</taxon>
        <taxon>Actinomycetota</taxon>
        <taxon>Actinomycetes</taxon>
        <taxon>Kitasatosporales</taxon>
        <taxon>Streptomycetaceae</taxon>
        <taxon>Streptomyces</taxon>
    </lineage>
</organism>
<dbReference type="AlphaFoldDB" id="A0A345XQA9"/>
<name>A0A345XQA9_9ACTN</name>
<evidence type="ECO:0000313" key="3">
    <source>
        <dbReference type="Proteomes" id="UP000254425"/>
    </source>
</evidence>
<protein>
    <submittedName>
        <fullName evidence="2">DUF4307 domain-containing protein</fullName>
    </submittedName>
</protein>
<feature type="transmembrane region" description="Helical" evidence="1">
    <location>
        <begin position="28"/>
        <end position="48"/>
    </location>
</feature>
<dbReference type="Pfam" id="PF14155">
    <property type="entry name" value="DUF4307"/>
    <property type="match status" value="1"/>
</dbReference>
<gene>
    <name evidence="2" type="ORF">DVA86_15325</name>
</gene>
<reference evidence="2 3" key="1">
    <citation type="submission" date="2018-07" db="EMBL/GenBank/DDBJ databases">
        <title>Draft genome of the type strain Streptomyces armeniacus ATCC 15676.</title>
        <authorList>
            <person name="Labana P."/>
            <person name="Gosse J.T."/>
            <person name="Boddy C.N."/>
        </authorList>
    </citation>
    <scope>NUCLEOTIDE SEQUENCE [LARGE SCALE GENOMIC DNA]</scope>
    <source>
        <strain evidence="2 3">ATCC 15676</strain>
    </source>
</reference>
<dbReference type="InterPro" id="IPR025443">
    <property type="entry name" value="DUF4307"/>
</dbReference>
<keyword evidence="1" id="KW-0812">Transmembrane</keyword>
<dbReference type="Proteomes" id="UP000254425">
    <property type="component" value="Chromosome"/>
</dbReference>
<keyword evidence="1" id="KW-0472">Membrane</keyword>
<proteinExistence type="predicted"/>
<keyword evidence="1" id="KW-1133">Transmembrane helix</keyword>
<evidence type="ECO:0000313" key="2">
    <source>
        <dbReference type="EMBL" id="AXK33825.1"/>
    </source>
</evidence>
<sequence length="136" mass="14601">MVAVQQRPPEGRYGRSADARADRTLKTVGFVLGAVLLAVVGWFGFSYVSGTDVSGELIKFKVVSDESVEAHLEIRKDADAHGVCTLRAMDKEDAEVGRKDVRVDSAESRIDTVVTMRTTGRAASVELVNCDTAQGG</sequence>